<organism evidence="3 4">
    <name type="scientific">Lactobacillus kitasatonis</name>
    <dbReference type="NCBI Taxonomy" id="237446"/>
    <lineage>
        <taxon>Bacteria</taxon>
        <taxon>Bacillati</taxon>
        <taxon>Bacillota</taxon>
        <taxon>Bacilli</taxon>
        <taxon>Lactobacillales</taxon>
        <taxon>Lactobacillaceae</taxon>
        <taxon>Lactobacillus</taxon>
    </lineage>
</organism>
<evidence type="ECO:0000259" key="2">
    <source>
        <dbReference type="Pfam" id="PF22725"/>
    </source>
</evidence>
<reference evidence="3 4" key="1">
    <citation type="journal article" date="2021" name="Microorganisms">
        <title>Dual Inhibition of Salmonella enterica and Clostridium perfringens by New Probiotic Candidates Isolated from Chicken Intestinal Mucosa.</title>
        <authorList>
            <person name="Lone A."/>
            <person name="Mottawea W."/>
            <person name="Ait Chait Y."/>
            <person name="Hammami R."/>
        </authorList>
    </citation>
    <scope>NUCLEOTIDE SEQUENCE [LARGE SCALE GENOMIC DNA]</scope>
    <source>
        <strain evidence="3 4">A12</strain>
    </source>
</reference>
<dbReference type="InterPro" id="IPR036291">
    <property type="entry name" value="NAD(P)-bd_dom_sf"/>
</dbReference>
<dbReference type="InterPro" id="IPR000683">
    <property type="entry name" value="Gfo/Idh/MocA-like_OxRdtase_N"/>
</dbReference>
<dbReference type="SUPFAM" id="SSF51735">
    <property type="entry name" value="NAD(P)-binding Rossmann-fold domains"/>
    <property type="match status" value="1"/>
</dbReference>
<dbReference type="InterPro" id="IPR055170">
    <property type="entry name" value="GFO_IDH_MocA-like_dom"/>
</dbReference>
<gene>
    <name evidence="3" type="ORF">JEM47_03550</name>
</gene>
<evidence type="ECO:0000313" key="4">
    <source>
        <dbReference type="Proteomes" id="UP000640912"/>
    </source>
</evidence>
<dbReference type="Pfam" id="PF01408">
    <property type="entry name" value="GFO_IDH_MocA"/>
    <property type="match status" value="1"/>
</dbReference>
<proteinExistence type="predicted"/>
<dbReference type="RefSeq" id="WP_202017745.1">
    <property type="nucleotide sequence ID" value="NZ_JAEHNR010000024.1"/>
</dbReference>
<evidence type="ECO:0000259" key="1">
    <source>
        <dbReference type="Pfam" id="PF01408"/>
    </source>
</evidence>
<dbReference type="Proteomes" id="UP000640912">
    <property type="component" value="Unassembled WGS sequence"/>
</dbReference>
<dbReference type="Gene3D" id="3.40.50.720">
    <property type="entry name" value="NAD(P)-binding Rossmann-like Domain"/>
    <property type="match status" value="1"/>
</dbReference>
<feature type="domain" description="Gfo/Idh/MocA-like oxidoreductase N-terminal" evidence="1">
    <location>
        <begin position="2"/>
        <end position="117"/>
    </location>
</feature>
<sequence length="325" mass="36611">MKLLIAGAGFIVQDWLTITQHLKDVDLVASAGVEADKENMGKLQSKYGIKEVYTDYDQALREANVNTVYVGVPNSLHYSFVKKALNAGKNVVCEKLFIVKYDEFKELKELALSKYLVLVEAITNQYLTNYRELKDKVKTLGPVRIVSMNYSQYSHRYDAFKKGKILPVFDPKKGGGALMDLNIYNIHFLVGLFGMPKSVKYVANIQRGIDTSGMLILDYGDFKAVLIAAKDCAAPVTSLIEGEDGTIVVNGPANVMDSFDIYQGQKETAHVDDKVYPHRMYEEFNELNRMIKDHDMDKTKKMLQHSDEVMQIVQEAVNDAGLKLE</sequence>
<name>A0ABS1LTT3_9LACO</name>
<evidence type="ECO:0000313" key="3">
    <source>
        <dbReference type="EMBL" id="MBL1071585.1"/>
    </source>
</evidence>
<dbReference type="Pfam" id="PF22725">
    <property type="entry name" value="GFO_IDH_MocA_C3"/>
    <property type="match status" value="1"/>
</dbReference>
<dbReference type="Gene3D" id="3.30.360.10">
    <property type="entry name" value="Dihydrodipicolinate Reductase, domain 2"/>
    <property type="match status" value="1"/>
</dbReference>
<dbReference type="EMBL" id="JAEHNR010000024">
    <property type="protein sequence ID" value="MBL1071585.1"/>
    <property type="molecule type" value="Genomic_DNA"/>
</dbReference>
<dbReference type="PANTHER" id="PTHR43054:SF1">
    <property type="entry name" value="SCYLLO-INOSITOL 2-DEHYDROGENASE (NADP(+)) IOLU"/>
    <property type="match status" value="1"/>
</dbReference>
<keyword evidence="4" id="KW-1185">Reference proteome</keyword>
<accession>A0ABS1LTT3</accession>
<dbReference type="SUPFAM" id="SSF55347">
    <property type="entry name" value="Glyceraldehyde-3-phosphate dehydrogenase-like, C-terminal domain"/>
    <property type="match status" value="1"/>
</dbReference>
<protein>
    <submittedName>
        <fullName evidence="3">Gfo/Idh/MocA family oxidoreductase</fullName>
    </submittedName>
</protein>
<feature type="domain" description="GFO/IDH/MocA-like oxidoreductase" evidence="2">
    <location>
        <begin position="138"/>
        <end position="247"/>
    </location>
</feature>
<comment type="caution">
    <text evidence="3">The sequence shown here is derived from an EMBL/GenBank/DDBJ whole genome shotgun (WGS) entry which is preliminary data.</text>
</comment>
<dbReference type="PANTHER" id="PTHR43054">
    <property type="match status" value="1"/>
</dbReference>